<dbReference type="Proteomes" id="UP000538031">
    <property type="component" value="Unassembled WGS sequence"/>
</dbReference>
<dbReference type="Gene3D" id="3.40.50.1980">
    <property type="entry name" value="Nitrogenase molybdenum iron protein domain"/>
    <property type="match status" value="3"/>
</dbReference>
<proteinExistence type="inferred from homology"/>
<dbReference type="SUPFAM" id="SSF53807">
    <property type="entry name" value="Helical backbone' metal receptor"/>
    <property type="match status" value="1"/>
</dbReference>
<evidence type="ECO:0000259" key="3">
    <source>
        <dbReference type="Pfam" id="PF00148"/>
    </source>
</evidence>
<dbReference type="GO" id="GO:0016163">
    <property type="term" value="F:nitrogenase activity"/>
    <property type="evidence" value="ECO:0007669"/>
    <property type="project" value="InterPro"/>
</dbReference>
<dbReference type="PANTHER" id="PTHR33712">
    <property type="entry name" value="LIGHT-INDEPENDENT PROTOCHLOROPHYLLIDE REDUCTASE SUBUNIT B"/>
    <property type="match status" value="1"/>
</dbReference>
<reference evidence="5" key="1">
    <citation type="journal article" date="2020" name="bioRxiv">
        <title>A rank-normalized archaeal taxonomy based on genome phylogeny resolves widespread incomplete and uneven classifications.</title>
        <authorList>
            <person name="Rinke C."/>
            <person name="Chuvochina M."/>
            <person name="Mussig A.J."/>
            <person name="Chaumeil P.-A."/>
            <person name="Waite D.W."/>
            <person name="Whitman W.B."/>
            <person name="Parks D.H."/>
            <person name="Hugenholtz P."/>
        </authorList>
    </citation>
    <scope>NUCLEOTIDE SEQUENCE [LARGE SCALE GENOMIC DNA]</scope>
</reference>
<dbReference type="Pfam" id="PF00148">
    <property type="entry name" value="Oxidored_nitro"/>
    <property type="match status" value="1"/>
</dbReference>
<dbReference type="EMBL" id="DUHT01000060">
    <property type="protein sequence ID" value="HIH65044.1"/>
    <property type="molecule type" value="Genomic_DNA"/>
</dbReference>
<dbReference type="CDD" id="cd01965">
    <property type="entry name" value="Nitrogenase_MoFe_beta_like"/>
    <property type="match status" value="1"/>
</dbReference>
<accession>A0A7J4MXF1</accession>
<dbReference type="PROSITE" id="PS00090">
    <property type="entry name" value="NITROGENASE_1_2"/>
    <property type="match status" value="1"/>
</dbReference>
<organism evidence="4 5">
    <name type="scientific">Methanothermobacter thermautotrophicus</name>
    <name type="common">Methanobacterium thermoformicicum</name>
    <dbReference type="NCBI Taxonomy" id="145262"/>
    <lineage>
        <taxon>Archaea</taxon>
        <taxon>Methanobacteriati</taxon>
        <taxon>Methanobacteriota</taxon>
        <taxon>Methanomada group</taxon>
        <taxon>Methanobacteria</taxon>
        <taxon>Methanobacteriales</taxon>
        <taxon>Methanobacteriaceae</taxon>
        <taxon>Methanothermobacter</taxon>
    </lineage>
</organism>
<sequence>MSEINVMERTRELVVNPLVTCQPFGAMFATLGIRRGLPIVHGSQGCSTFVRYGLNRHFREPAEIAVTSLHEDAAVFGGRSNLIDGVKNLVKRFRPELVGIVTTCSSEIIGDDVDGFLRVAEAELREELGERFRTRMVSISTPSFVEHHLRGYGNAIKSFIDTLAVDEGDCNERINLIPGIVNPGDIREIRHIFDLMDVDPIILTDTSDPFDSPLRPSKTEKMPFYPKGGTAVSDIEESSNSIGTLSMSIYGNEASETLKKRFNIPKEHHIPIGVRNTDDFVRSLVRIAEVDVSEELLDERGILIDSMADISSRYLFGRTAAVYGDPDMVMGVSRFLCELGITPLYACVGVDNEVFREGMKRVASEADERINVMVNSDLRALERELTEEPVDFMIGNSDGRLIARDLGIPLVRMGFPVYDRVGYHRIPVVGYRGSVNLLNRITNTVLREYYEPQHWKLQQ</sequence>
<dbReference type="InterPro" id="IPR000318">
    <property type="entry name" value="Nase_comp1_CS"/>
</dbReference>
<evidence type="ECO:0000313" key="4">
    <source>
        <dbReference type="EMBL" id="HIH65044.1"/>
    </source>
</evidence>
<comment type="caution">
    <text evidence="4">The sequence shown here is derived from an EMBL/GenBank/DDBJ whole genome shotgun (WGS) entry which is preliminary data.</text>
</comment>
<dbReference type="AlphaFoldDB" id="A0A7J4MXF1"/>
<feature type="domain" description="Nitrogenase/oxidoreductase component 1" evidence="3">
    <location>
        <begin position="21"/>
        <end position="445"/>
    </location>
</feature>
<keyword evidence="1 2" id="KW-0535">Nitrogen fixation</keyword>
<dbReference type="PANTHER" id="PTHR33712:SF7">
    <property type="entry name" value="LIGHT-INDEPENDENT PROTOCHLOROPHYLLIDE REDUCTASE SUBUNIT B"/>
    <property type="match status" value="1"/>
</dbReference>
<comment type="similarity">
    <text evidence="2">Belongs to the NifD/NifK/NifE/NifN family.</text>
</comment>
<evidence type="ECO:0000256" key="2">
    <source>
        <dbReference type="RuleBase" id="RU004021"/>
    </source>
</evidence>
<name>A0A7J4MXF1_METTF</name>
<dbReference type="InterPro" id="IPR000510">
    <property type="entry name" value="Nase/OxRdtase_comp1"/>
</dbReference>
<dbReference type="Gene3D" id="1.20.89.10">
    <property type="entry name" value="Nitrogenase Molybdenum-iron Protein, subunit B, domain 4"/>
    <property type="match status" value="1"/>
</dbReference>
<dbReference type="InterPro" id="IPR050152">
    <property type="entry name" value="ChlB/BchB/BchZ"/>
</dbReference>
<evidence type="ECO:0000256" key="1">
    <source>
        <dbReference type="ARBA" id="ARBA00023231"/>
    </source>
</evidence>
<dbReference type="PROSITE" id="PS00699">
    <property type="entry name" value="NITROGENASE_1_1"/>
    <property type="match status" value="1"/>
</dbReference>
<protein>
    <submittedName>
        <fullName evidence="4">Nitrogenase molybdenum-iron protein subunit beta</fullName>
    </submittedName>
</protein>
<gene>
    <name evidence="4" type="ORF">HA285_05545</name>
</gene>
<evidence type="ECO:0000313" key="5">
    <source>
        <dbReference type="Proteomes" id="UP000538031"/>
    </source>
</evidence>